<dbReference type="Pfam" id="PF01032">
    <property type="entry name" value="FecCD"/>
    <property type="match status" value="1"/>
</dbReference>
<dbReference type="InterPro" id="IPR037294">
    <property type="entry name" value="ABC_BtuC-like"/>
</dbReference>
<keyword evidence="5 8" id="KW-0812">Transmembrane</keyword>
<proteinExistence type="inferred from homology"/>
<dbReference type="RefSeq" id="WP_074780880.1">
    <property type="nucleotide sequence ID" value="NZ_CAXXJF010000002.1"/>
</dbReference>
<dbReference type="Gene3D" id="1.10.3470.10">
    <property type="entry name" value="ABC transporter involved in vitamin B12 uptake, BtuC"/>
    <property type="match status" value="1"/>
</dbReference>
<evidence type="ECO:0000256" key="5">
    <source>
        <dbReference type="ARBA" id="ARBA00022692"/>
    </source>
</evidence>
<dbReference type="PANTHER" id="PTHR30472">
    <property type="entry name" value="FERRIC ENTEROBACTIN TRANSPORT SYSTEM PERMEASE PROTEIN"/>
    <property type="match status" value="1"/>
</dbReference>
<dbReference type="GO" id="GO:0033214">
    <property type="term" value="P:siderophore-iron import into cell"/>
    <property type="evidence" value="ECO:0007669"/>
    <property type="project" value="TreeGrafter"/>
</dbReference>
<comment type="similarity">
    <text evidence="2">Belongs to the binding-protein-dependent transport system permease family. FecCD subfamily.</text>
</comment>
<evidence type="ECO:0000256" key="2">
    <source>
        <dbReference type="ARBA" id="ARBA00007935"/>
    </source>
</evidence>
<feature type="transmembrane region" description="Helical" evidence="8">
    <location>
        <begin position="294"/>
        <end position="316"/>
    </location>
</feature>
<dbReference type="Proteomes" id="UP000181981">
    <property type="component" value="Unassembled WGS sequence"/>
</dbReference>
<evidence type="ECO:0000313" key="10">
    <source>
        <dbReference type="Proteomes" id="UP000181981"/>
    </source>
</evidence>
<feature type="transmembrane region" description="Helical" evidence="8">
    <location>
        <begin position="64"/>
        <end position="84"/>
    </location>
</feature>
<keyword evidence="4" id="KW-1003">Cell membrane</keyword>
<keyword evidence="6 8" id="KW-1133">Transmembrane helix</keyword>
<name>A0A1I0I011_9BACT</name>
<comment type="subcellular location">
    <subcellularLocation>
        <location evidence="1">Cell membrane</location>
        <topology evidence="1">Multi-pass membrane protein</topology>
    </subcellularLocation>
</comment>
<dbReference type="GO" id="GO:0022857">
    <property type="term" value="F:transmembrane transporter activity"/>
    <property type="evidence" value="ECO:0007669"/>
    <property type="project" value="InterPro"/>
</dbReference>
<dbReference type="CDD" id="cd06550">
    <property type="entry name" value="TM_ABC_iron-siderophores_like"/>
    <property type="match status" value="1"/>
</dbReference>
<keyword evidence="3" id="KW-0813">Transport</keyword>
<evidence type="ECO:0000256" key="4">
    <source>
        <dbReference type="ARBA" id="ARBA00022475"/>
    </source>
</evidence>
<dbReference type="OrthoDB" id="9811721at2"/>
<dbReference type="AlphaFoldDB" id="A0A1I0I011"/>
<feature type="transmembrane region" description="Helical" evidence="8">
    <location>
        <begin position="210"/>
        <end position="229"/>
    </location>
</feature>
<keyword evidence="7 8" id="KW-0472">Membrane</keyword>
<gene>
    <name evidence="9" type="ORF">SAMN05444285_12759</name>
</gene>
<feature type="transmembrane region" description="Helical" evidence="8">
    <location>
        <begin position="160"/>
        <end position="183"/>
    </location>
</feature>
<feature type="transmembrane region" description="Helical" evidence="8">
    <location>
        <begin position="96"/>
        <end position="120"/>
    </location>
</feature>
<dbReference type="SUPFAM" id="SSF81345">
    <property type="entry name" value="ABC transporter involved in vitamin B12 uptake, BtuC"/>
    <property type="match status" value="1"/>
</dbReference>
<evidence type="ECO:0000256" key="8">
    <source>
        <dbReference type="SAM" id="Phobius"/>
    </source>
</evidence>
<evidence type="ECO:0000256" key="6">
    <source>
        <dbReference type="ARBA" id="ARBA00022989"/>
    </source>
</evidence>
<dbReference type="PANTHER" id="PTHR30472:SF41">
    <property type="entry name" value="TRANSPORT SYSTEM PERMEASE PROTEIN"/>
    <property type="match status" value="1"/>
</dbReference>
<evidence type="ECO:0000256" key="3">
    <source>
        <dbReference type="ARBA" id="ARBA00022448"/>
    </source>
</evidence>
<feature type="transmembrane region" description="Helical" evidence="8">
    <location>
        <begin position="132"/>
        <end position="153"/>
    </location>
</feature>
<sequence length="350" mass="37058">MLKQNTKISTKALLPFSIAALLFLILLNMALGSVNIPFSEVLLSVTGKGSENIIWHNILIRTRLPQTLVAVSAGMALGVAGLLMQTLFRNPLAGPSVLGISSGASLGVAFVLLVAGQTFGFSFAQIGMWGDLAVAGASLGGALAVLALILFISRKVGGTLSVLIMGVMIGYLSNSVVGILKFYSLEEDVHNYVIWGLGSFSRLSLERAELFAAITIPLSIVSLLLSKPLNLLALGDHYARNLGLNIRKARFLIIFTSGILTALVTAFCGPIVFIGMAVPHLAKMISRTSNHFTLILNSIIIGSATALLCNLIARLPGIDSELPINSVTAFVGAPVVISVILKRRKEKILE</sequence>
<reference evidence="9 10" key="1">
    <citation type="submission" date="2016-10" db="EMBL/GenBank/DDBJ databases">
        <authorList>
            <person name="de Groot N.N."/>
        </authorList>
    </citation>
    <scope>NUCLEOTIDE SEQUENCE [LARGE SCALE GENOMIC DNA]</scope>
    <source>
        <strain evidence="9 10">DSM 25947</strain>
    </source>
</reference>
<dbReference type="GO" id="GO:0005886">
    <property type="term" value="C:plasma membrane"/>
    <property type="evidence" value="ECO:0007669"/>
    <property type="project" value="UniProtKB-SubCell"/>
</dbReference>
<dbReference type="InterPro" id="IPR000522">
    <property type="entry name" value="ABC_transptr_permease_BtuC"/>
</dbReference>
<dbReference type="EMBL" id="FOHT01000027">
    <property type="protein sequence ID" value="SET89546.1"/>
    <property type="molecule type" value="Genomic_DNA"/>
</dbReference>
<accession>A0A1I0I011</accession>
<organism evidence="9 10">
    <name type="scientific">Draconibacterium orientale</name>
    <dbReference type="NCBI Taxonomy" id="1168034"/>
    <lineage>
        <taxon>Bacteria</taxon>
        <taxon>Pseudomonadati</taxon>
        <taxon>Bacteroidota</taxon>
        <taxon>Bacteroidia</taxon>
        <taxon>Marinilabiliales</taxon>
        <taxon>Prolixibacteraceae</taxon>
        <taxon>Draconibacterium</taxon>
    </lineage>
</organism>
<protein>
    <submittedName>
        <fullName evidence="9">Iron complex transport system permease protein</fullName>
    </submittedName>
</protein>
<evidence type="ECO:0000256" key="7">
    <source>
        <dbReference type="ARBA" id="ARBA00023136"/>
    </source>
</evidence>
<evidence type="ECO:0000256" key="1">
    <source>
        <dbReference type="ARBA" id="ARBA00004651"/>
    </source>
</evidence>
<evidence type="ECO:0000313" key="9">
    <source>
        <dbReference type="EMBL" id="SET89546.1"/>
    </source>
</evidence>
<feature type="transmembrane region" description="Helical" evidence="8">
    <location>
        <begin position="249"/>
        <end position="282"/>
    </location>
</feature>
<feature type="transmembrane region" description="Helical" evidence="8">
    <location>
        <begin position="322"/>
        <end position="341"/>
    </location>
</feature>